<protein>
    <recommendedName>
        <fullName evidence="3">HNH endonuclease</fullName>
    </recommendedName>
</protein>
<dbReference type="Gene3D" id="1.10.30.50">
    <property type="match status" value="1"/>
</dbReference>
<name>A0ABU0C3D0_9BRAD</name>
<comment type="caution">
    <text evidence="1">The sequence shown here is derived from an EMBL/GenBank/DDBJ whole genome shotgun (WGS) entry which is preliminary data.</text>
</comment>
<gene>
    <name evidence="1" type="ORF">J2R99_000869</name>
</gene>
<dbReference type="RefSeq" id="WP_307153254.1">
    <property type="nucleotide sequence ID" value="NZ_JAUSUK010000001.1"/>
</dbReference>
<evidence type="ECO:0000313" key="2">
    <source>
        <dbReference type="Proteomes" id="UP001230253"/>
    </source>
</evidence>
<proteinExistence type="predicted"/>
<dbReference type="EMBL" id="JAUSUK010000001">
    <property type="protein sequence ID" value="MDQ0325020.1"/>
    <property type="molecule type" value="Genomic_DNA"/>
</dbReference>
<sequence>MALRDHPAHTCWLCGRPLGRRVEWHHPVPKSRGGRETVPIHPICHRTLHAVFSNAELARFEAEGMPLSAHPAIAKFLAWIANKPPDFHAPTHRRR</sequence>
<dbReference type="Proteomes" id="UP001230253">
    <property type="component" value="Unassembled WGS sequence"/>
</dbReference>
<organism evidence="1 2">
    <name type="scientific">Rhodopseudomonas julia</name>
    <dbReference type="NCBI Taxonomy" id="200617"/>
    <lineage>
        <taxon>Bacteria</taxon>
        <taxon>Pseudomonadati</taxon>
        <taxon>Pseudomonadota</taxon>
        <taxon>Alphaproteobacteria</taxon>
        <taxon>Hyphomicrobiales</taxon>
        <taxon>Nitrobacteraceae</taxon>
        <taxon>Rhodopseudomonas</taxon>
    </lineage>
</organism>
<reference evidence="1 2" key="1">
    <citation type="submission" date="2023-07" db="EMBL/GenBank/DDBJ databases">
        <title>Genomic Encyclopedia of Type Strains, Phase IV (KMG-IV): sequencing the most valuable type-strain genomes for metagenomic binning, comparative biology and taxonomic classification.</title>
        <authorList>
            <person name="Goeker M."/>
        </authorList>
    </citation>
    <scope>NUCLEOTIDE SEQUENCE [LARGE SCALE GENOMIC DNA]</scope>
    <source>
        <strain evidence="1 2">DSM 11549</strain>
    </source>
</reference>
<accession>A0ABU0C3D0</accession>
<keyword evidence="2" id="KW-1185">Reference proteome</keyword>
<evidence type="ECO:0008006" key="3">
    <source>
        <dbReference type="Google" id="ProtNLM"/>
    </source>
</evidence>
<evidence type="ECO:0000313" key="1">
    <source>
        <dbReference type="EMBL" id="MDQ0325020.1"/>
    </source>
</evidence>